<sequence>MKQPIGPSPLTCFTTNTADRPIAELERRHWPRTGGVTGAFERLALLPNLG</sequence>
<gene>
    <name evidence="1" type="ORF">KVH32_34940</name>
</gene>
<name>A0ABS7WEB6_STROV</name>
<protein>
    <recommendedName>
        <fullName evidence="3">Transposase</fullName>
    </recommendedName>
</protein>
<accession>A0ABS7WEB6</accession>
<organism evidence="1 2">
    <name type="scientific">Streptomyces olivaceus</name>
    <dbReference type="NCBI Taxonomy" id="47716"/>
    <lineage>
        <taxon>Bacteria</taxon>
        <taxon>Bacillati</taxon>
        <taxon>Actinomycetota</taxon>
        <taxon>Actinomycetes</taxon>
        <taxon>Kitasatosporales</taxon>
        <taxon>Streptomycetaceae</taxon>
        <taxon>Streptomyces</taxon>
    </lineage>
</organism>
<evidence type="ECO:0008006" key="3">
    <source>
        <dbReference type="Google" id="ProtNLM"/>
    </source>
</evidence>
<evidence type="ECO:0000313" key="2">
    <source>
        <dbReference type="Proteomes" id="UP000758701"/>
    </source>
</evidence>
<keyword evidence="2" id="KW-1185">Reference proteome</keyword>
<dbReference type="EMBL" id="JAHSTP010000026">
    <property type="protein sequence ID" value="MBZ6156309.1"/>
    <property type="molecule type" value="Genomic_DNA"/>
</dbReference>
<reference evidence="1 2" key="1">
    <citation type="submission" date="2021-06" db="EMBL/GenBank/DDBJ databases">
        <title>Ecological speciation of a Streptomyces species isolated from different habitats and geographic origins.</title>
        <authorList>
            <person name="Wang J."/>
        </authorList>
    </citation>
    <scope>NUCLEOTIDE SEQUENCE [LARGE SCALE GENOMIC DNA]</scope>
    <source>
        <strain evidence="1 2">FXJ8.012</strain>
    </source>
</reference>
<dbReference type="Proteomes" id="UP000758701">
    <property type="component" value="Unassembled WGS sequence"/>
</dbReference>
<proteinExistence type="predicted"/>
<evidence type="ECO:0000313" key="1">
    <source>
        <dbReference type="EMBL" id="MBZ6156309.1"/>
    </source>
</evidence>
<dbReference type="RefSeq" id="WP_224287838.1">
    <property type="nucleotide sequence ID" value="NZ_JAHSST010000030.1"/>
</dbReference>
<comment type="caution">
    <text evidence="1">The sequence shown here is derived from an EMBL/GenBank/DDBJ whole genome shotgun (WGS) entry which is preliminary data.</text>
</comment>